<name>A0A6J1QKP5_9HYME</name>
<reference evidence="4" key="1">
    <citation type="submission" date="2025-08" db="UniProtKB">
        <authorList>
            <consortium name="RefSeq"/>
        </authorList>
    </citation>
    <scope>IDENTIFICATION</scope>
    <source>
        <tissue evidence="4">Whole body</tissue>
    </source>
</reference>
<dbReference type="PROSITE" id="PS50240">
    <property type="entry name" value="TRYPSIN_DOM"/>
    <property type="match status" value="1"/>
</dbReference>
<accession>A0A6J1QKP5</accession>
<proteinExistence type="predicted"/>
<sequence length="168" mass="18636">MDEDSDRIVGGHNAKHGDFPYVAMIHQLVGNETIRSFGACGVTVLFRRWVLTASHYCVIDCPQKFSDAQVIDWRKDNTDGKDAIKLKYATVPIIENNVCKQSWLISDKHICTTAGLVQDACEDFSSGGSLIVRRNGRALQIGIVSYGEQACPNEKPYVFTKVSSYSTD</sequence>
<dbReference type="OrthoDB" id="5565075at2759"/>
<keyword evidence="3" id="KW-1185">Reference proteome</keyword>
<dbReference type="Pfam" id="PF00089">
    <property type="entry name" value="Trypsin"/>
    <property type="match status" value="1"/>
</dbReference>
<organism evidence="3 4">
    <name type="scientific">Temnothorax curvispinosus</name>
    <dbReference type="NCBI Taxonomy" id="300111"/>
    <lineage>
        <taxon>Eukaryota</taxon>
        <taxon>Metazoa</taxon>
        <taxon>Ecdysozoa</taxon>
        <taxon>Arthropoda</taxon>
        <taxon>Hexapoda</taxon>
        <taxon>Insecta</taxon>
        <taxon>Pterygota</taxon>
        <taxon>Neoptera</taxon>
        <taxon>Endopterygota</taxon>
        <taxon>Hymenoptera</taxon>
        <taxon>Apocrita</taxon>
        <taxon>Aculeata</taxon>
        <taxon>Formicoidea</taxon>
        <taxon>Formicidae</taxon>
        <taxon>Myrmicinae</taxon>
        <taxon>Temnothorax</taxon>
    </lineage>
</organism>
<dbReference type="Proteomes" id="UP000504618">
    <property type="component" value="Unplaced"/>
</dbReference>
<dbReference type="PANTHER" id="PTHR24253:SF153">
    <property type="entry name" value="SERINE PROTEASE HEPSIN"/>
    <property type="match status" value="1"/>
</dbReference>
<evidence type="ECO:0000256" key="1">
    <source>
        <dbReference type="ARBA" id="ARBA00023157"/>
    </source>
</evidence>
<keyword evidence="1" id="KW-1015">Disulfide bond</keyword>
<dbReference type="GO" id="GO:0004252">
    <property type="term" value="F:serine-type endopeptidase activity"/>
    <property type="evidence" value="ECO:0007669"/>
    <property type="project" value="InterPro"/>
</dbReference>
<dbReference type="SMART" id="SM00020">
    <property type="entry name" value="Tryp_SPc"/>
    <property type="match status" value="1"/>
</dbReference>
<evidence type="ECO:0000313" key="4">
    <source>
        <dbReference type="RefSeq" id="XP_024882999.1"/>
    </source>
</evidence>
<dbReference type="GeneID" id="112461833"/>
<dbReference type="Gene3D" id="2.40.10.10">
    <property type="entry name" value="Trypsin-like serine proteases"/>
    <property type="match status" value="2"/>
</dbReference>
<protein>
    <submittedName>
        <fullName evidence="4">Chymotrypsinogen B-like</fullName>
    </submittedName>
</protein>
<dbReference type="PANTHER" id="PTHR24253">
    <property type="entry name" value="TRANSMEMBRANE PROTEASE SERINE"/>
    <property type="match status" value="1"/>
</dbReference>
<evidence type="ECO:0000259" key="2">
    <source>
        <dbReference type="PROSITE" id="PS50240"/>
    </source>
</evidence>
<dbReference type="InterPro" id="IPR043504">
    <property type="entry name" value="Peptidase_S1_PA_chymotrypsin"/>
</dbReference>
<evidence type="ECO:0000313" key="3">
    <source>
        <dbReference type="Proteomes" id="UP000504618"/>
    </source>
</evidence>
<dbReference type="RefSeq" id="XP_024882999.1">
    <property type="nucleotide sequence ID" value="XM_025027231.1"/>
</dbReference>
<dbReference type="SUPFAM" id="SSF50494">
    <property type="entry name" value="Trypsin-like serine proteases"/>
    <property type="match status" value="1"/>
</dbReference>
<feature type="domain" description="Peptidase S1" evidence="2">
    <location>
        <begin position="8"/>
        <end position="168"/>
    </location>
</feature>
<dbReference type="InterPro" id="IPR009003">
    <property type="entry name" value="Peptidase_S1_PA"/>
</dbReference>
<dbReference type="AlphaFoldDB" id="A0A6J1QKP5"/>
<dbReference type="InterPro" id="IPR001254">
    <property type="entry name" value="Trypsin_dom"/>
</dbReference>
<dbReference type="GO" id="GO:0006508">
    <property type="term" value="P:proteolysis"/>
    <property type="evidence" value="ECO:0007669"/>
    <property type="project" value="InterPro"/>
</dbReference>
<gene>
    <name evidence="4" type="primary">LOC112461833</name>
</gene>